<dbReference type="GO" id="GO:0003964">
    <property type="term" value="F:RNA-directed DNA polymerase activity"/>
    <property type="evidence" value="ECO:0007669"/>
    <property type="project" value="UniProtKB-KW"/>
</dbReference>
<proteinExistence type="predicted"/>
<protein>
    <submittedName>
        <fullName evidence="1">Reverse transcriptase domain-containing protein</fullName>
    </submittedName>
</protein>
<keyword evidence="2" id="KW-1185">Reference proteome</keyword>
<name>A0ABQ5CI67_9ASTR</name>
<keyword evidence="1" id="KW-0808">Transferase</keyword>
<sequence length="104" mass="11652">MTSITSAWPFSQWGIDIVGPLPTALGGARTHQAFMFVYHPRANGHVEVTNREIVKGMERRLRMAHQAWVDELPQVLWAHRTTPKSSNGETPFSLVYGSKAIIPI</sequence>
<comment type="caution">
    <text evidence="1">The sequence shown here is derived from an EMBL/GenBank/DDBJ whole genome shotgun (WGS) entry which is preliminary data.</text>
</comment>
<dbReference type="SUPFAM" id="SSF53098">
    <property type="entry name" value="Ribonuclease H-like"/>
    <property type="match status" value="1"/>
</dbReference>
<dbReference type="PANTHER" id="PTHR48475">
    <property type="entry name" value="RIBONUCLEASE H"/>
    <property type="match status" value="1"/>
</dbReference>
<dbReference type="PANTHER" id="PTHR48475:SF2">
    <property type="entry name" value="RIBONUCLEASE H"/>
    <property type="match status" value="1"/>
</dbReference>
<evidence type="ECO:0000313" key="2">
    <source>
        <dbReference type="Proteomes" id="UP001151760"/>
    </source>
</evidence>
<reference evidence="1" key="2">
    <citation type="submission" date="2022-01" db="EMBL/GenBank/DDBJ databases">
        <authorList>
            <person name="Yamashiro T."/>
            <person name="Shiraishi A."/>
            <person name="Satake H."/>
            <person name="Nakayama K."/>
        </authorList>
    </citation>
    <scope>NUCLEOTIDE SEQUENCE</scope>
</reference>
<gene>
    <name evidence="1" type="ORF">Tco_0906935</name>
</gene>
<reference evidence="1" key="1">
    <citation type="journal article" date="2022" name="Int. J. Mol. Sci.">
        <title>Draft Genome of Tanacetum Coccineum: Genomic Comparison of Closely Related Tanacetum-Family Plants.</title>
        <authorList>
            <person name="Yamashiro T."/>
            <person name="Shiraishi A."/>
            <person name="Nakayama K."/>
            <person name="Satake H."/>
        </authorList>
    </citation>
    <scope>NUCLEOTIDE SEQUENCE</scope>
</reference>
<evidence type="ECO:0000313" key="1">
    <source>
        <dbReference type="EMBL" id="GJT26660.1"/>
    </source>
</evidence>
<keyword evidence="1" id="KW-0548">Nucleotidyltransferase</keyword>
<dbReference type="Proteomes" id="UP001151760">
    <property type="component" value="Unassembled WGS sequence"/>
</dbReference>
<organism evidence="1 2">
    <name type="scientific">Tanacetum coccineum</name>
    <dbReference type="NCBI Taxonomy" id="301880"/>
    <lineage>
        <taxon>Eukaryota</taxon>
        <taxon>Viridiplantae</taxon>
        <taxon>Streptophyta</taxon>
        <taxon>Embryophyta</taxon>
        <taxon>Tracheophyta</taxon>
        <taxon>Spermatophyta</taxon>
        <taxon>Magnoliopsida</taxon>
        <taxon>eudicotyledons</taxon>
        <taxon>Gunneridae</taxon>
        <taxon>Pentapetalae</taxon>
        <taxon>asterids</taxon>
        <taxon>campanulids</taxon>
        <taxon>Asterales</taxon>
        <taxon>Asteraceae</taxon>
        <taxon>Asteroideae</taxon>
        <taxon>Anthemideae</taxon>
        <taxon>Anthemidinae</taxon>
        <taxon>Tanacetum</taxon>
    </lineage>
</organism>
<accession>A0ABQ5CI67</accession>
<dbReference type="InterPro" id="IPR036397">
    <property type="entry name" value="RNaseH_sf"/>
</dbReference>
<dbReference type="Gene3D" id="3.30.420.10">
    <property type="entry name" value="Ribonuclease H-like superfamily/Ribonuclease H"/>
    <property type="match status" value="1"/>
</dbReference>
<keyword evidence="1" id="KW-0695">RNA-directed DNA polymerase</keyword>
<dbReference type="InterPro" id="IPR012337">
    <property type="entry name" value="RNaseH-like_sf"/>
</dbReference>
<dbReference type="EMBL" id="BQNB010014312">
    <property type="protein sequence ID" value="GJT26660.1"/>
    <property type="molecule type" value="Genomic_DNA"/>
</dbReference>